<dbReference type="Gene3D" id="1.10.3680.10">
    <property type="entry name" value="TerB-like"/>
    <property type="match status" value="1"/>
</dbReference>
<protein>
    <submittedName>
        <fullName evidence="2">DnaJ like chaperone protein</fullName>
    </submittedName>
</protein>
<feature type="domain" description="J" evidence="1">
    <location>
        <begin position="177"/>
        <end position="241"/>
    </location>
</feature>
<name>A0A8G2BIA9_9PROT</name>
<evidence type="ECO:0000313" key="2">
    <source>
        <dbReference type="EMBL" id="SDF86459.1"/>
    </source>
</evidence>
<sequence>MSIWGKIIGGAAGFAIGGPIGALLGVVGGHAIDRYADDQTIDEEAATKKIAFTIGVIALGAKMAKADGVVTRDEISAFRDVFSVPPEEIKNVGRVWDMARQTSDGFEAYAHQIARLFNPGSPVLEELIGSLFHIARADGVIHENEEIYLRRVAEIFGFDDVAFDRLRTIYVGDNGDDPYSVLGVDHAASDEEIRAAYRRLIREHHPDRLIAQGLPDELISKATGRMAALNGAWDRIKKARNIS</sequence>
<dbReference type="AlphaFoldDB" id="A0A8G2BIA9"/>
<dbReference type="CDD" id="cd06257">
    <property type="entry name" value="DnaJ"/>
    <property type="match status" value="1"/>
</dbReference>
<dbReference type="EMBL" id="FNBW01000007">
    <property type="protein sequence ID" value="SDF86459.1"/>
    <property type="molecule type" value="Genomic_DNA"/>
</dbReference>
<dbReference type="InterPro" id="IPR036869">
    <property type="entry name" value="J_dom_sf"/>
</dbReference>
<gene>
    <name evidence="2" type="ORF">SAMN05660686_02603</name>
</gene>
<dbReference type="Proteomes" id="UP000198615">
    <property type="component" value="Unassembled WGS sequence"/>
</dbReference>
<dbReference type="SUPFAM" id="SSF46565">
    <property type="entry name" value="Chaperone J-domain"/>
    <property type="match status" value="1"/>
</dbReference>
<organism evidence="2 3">
    <name type="scientific">Thalassobaculum litoreum DSM 18839</name>
    <dbReference type="NCBI Taxonomy" id="1123362"/>
    <lineage>
        <taxon>Bacteria</taxon>
        <taxon>Pseudomonadati</taxon>
        <taxon>Pseudomonadota</taxon>
        <taxon>Alphaproteobacteria</taxon>
        <taxon>Rhodospirillales</taxon>
        <taxon>Thalassobaculaceae</taxon>
        <taxon>Thalassobaculum</taxon>
    </lineage>
</organism>
<dbReference type="CDD" id="cd07316">
    <property type="entry name" value="terB_like_DjlA"/>
    <property type="match status" value="1"/>
</dbReference>
<evidence type="ECO:0000259" key="1">
    <source>
        <dbReference type="PROSITE" id="PS50076"/>
    </source>
</evidence>
<dbReference type="PROSITE" id="PS50076">
    <property type="entry name" value="DNAJ_2"/>
    <property type="match status" value="1"/>
</dbReference>
<evidence type="ECO:0000313" key="3">
    <source>
        <dbReference type="Proteomes" id="UP000198615"/>
    </source>
</evidence>
<dbReference type="InterPro" id="IPR001623">
    <property type="entry name" value="DnaJ_domain"/>
</dbReference>
<comment type="caution">
    <text evidence="2">The sequence shown here is derived from an EMBL/GenBank/DDBJ whole genome shotgun (WGS) entry which is preliminary data.</text>
</comment>
<accession>A0A8G2BIA9</accession>
<dbReference type="Pfam" id="PF00226">
    <property type="entry name" value="DnaJ"/>
    <property type="match status" value="1"/>
</dbReference>
<dbReference type="Gene3D" id="1.10.287.110">
    <property type="entry name" value="DnaJ domain"/>
    <property type="match status" value="1"/>
</dbReference>
<dbReference type="InterPro" id="IPR007791">
    <property type="entry name" value="DjlA_N"/>
</dbReference>
<reference evidence="2 3" key="1">
    <citation type="submission" date="2016-10" db="EMBL/GenBank/DDBJ databases">
        <authorList>
            <person name="Varghese N."/>
            <person name="Submissions S."/>
        </authorList>
    </citation>
    <scope>NUCLEOTIDE SEQUENCE [LARGE SCALE GENOMIC DNA]</scope>
    <source>
        <strain evidence="2 3">DSM 18839</strain>
    </source>
</reference>
<dbReference type="PRINTS" id="PR00625">
    <property type="entry name" value="JDOMAIN"/>
</dbReference>
<dbReference type="OrthoDB" id="9782583at2"/>
<dbReference type="RefSeq" id="WP_093150867.1">
    <property type="nucleotide sequence ID" value="NZ_FNBW01000007.1"/>
</dbReference>
<proteinExistence type="predicted"/>
<keyword evidence="3" id="KW-1185">Reference proteome</keyword>
<dbReference type="Pfam" id="PF05099">
    <property type="entry name" value="TerB"/>
    <property type="match status" value="1"/>
</dbReference>
<dbReference type="InterPro" id="IPR029024">
    <property type="entry name" value="TerB-like"/>
</dbReference>
<dbReference type="SMART" id="SM00271">
    <property type="entry name" value="DnaJ"/>
    <property type="match status" value="1"/>
</dbReference>
<dbReference type="SUPFAM" id="SSF158682">
    <property type="entry name" value="TerB-like"/>
    <property type="match status" value="1"/>
</dbReference>